<sequence length="52" mass="5827">MSLFAGLGRPLFSGLLNSGRQEVTEVYETPLLELVFQASRVHRMYNNPQMAG</sequence>
<gene>
    <name evidence="1" type="ORF">HaLaN_27975</name>
</gene>
<evidence type="ECO:0000313" key="1">
    <source>
        <dbReference type="EMBL" id="GFH29333.1"/>
    </source>
</evidence>
<evidence type="ECO:0000313" key="2">
    <source>
        <dbReference type="Proteomes" id="UP000485058"/>
    </source>
</evidence>
<dbReference type="EMBL" id="BLLF01004295">
    <property type="protein sequence ID" value="GFH29333.1"/>
    <property type="molecule type" value="Genomic_DNA"/>
</dbReference>
<keyword evidence="2" id="KW-1185">Reference proteome</keyword>
<reference evidence="1 2" key="1">
    <citation type="submission" date="2020-02" db="EMBL/GenBank/DDBJ databases">
        <title>Draft genome sequence of Haematococcus lacustris strain NIES-144.</title>
        <authorList>
            <person name="Morimoto D."/>
            <person name="Nakagawa S."/>
            <person name="Yoshida T."/>
            <person name="Sawayama S."/>
        </authorList>
    </citation>
    <scope>NUCLEOTIDE SEQUENCE [LARGE SCALE GENOMIC DNA]</scope>
    <source>
        <strain evidence="1 2">NIES-144</strain>
    </source>
</reference>
<protein>
    <submittedName>
        <fullName evidence="1">Biotin synthetase</fullName>
    </submittedName>
</protein>
<organism evidence="1 2">
    <name type="scientific">Haematococcus lacustris</name>
    <name type="common">Green alga</name>
    <name type="synonym">Haematococcus pluvialis</name>
    <dbReference type="NCBI Taxonomy" id="44745"/>
    <lineage>
        <taxon>Eukaryota</taxon>
        <taxon>Viridiplantae</taxon>
        <taxon>Chlorophyta</taxon>
        <taxon>core chlorophytes</taxon>
        <taxon>Chlorophyceae</taxon>
        <taxon>CS clade</taxon>
        <taxon>Chlamydomonadales</taxon>
        <taxon>Haematococcaceae</taxon>
        <taxon>Haematococcus</taxon>
    </lineage>
</organism>
<dbReference type="AlphaFoldDB" id="A0A6A0AAB4"/>
<proteinExistence type="predicted"/>
<accession>A0A6A0AAB4</accession>
<dbReference type="Proteomes" id="UP000485058">
    <property type="component" value="Unassembled WGS sequence"/>
</dbReference>
<name>A0A6A0AAB4_HAELA</name>
<comment type="caution">
    <text evidence="1">The sequence shown here is derived from an EMBL/GenBank/DDBJ whole genome shotgun (WGS) entry which is preliminary data.</text>
</comment>